<feature type="compositionally biased region" description="Basic residues" evidence="4">
    <location>
        <begin position="273"/>
        <end position="285"/>
    </location>
</feature>
<dbReference type="KEGG" id="dfa:DFA_07779"/>
<dbReference type="SUPFAM" id="SSF49764">
    <property type="entry name" value="HSP20-like chaperones"/>
    <property type="match status" value="1"/>
</dbReference>
<dbReference type="Proteomes" id="UP000007797">
    <property type="component" value="Unassembled WGS sequence"/>
</dbReference>
<feature type="region of interest" description="Disordered" evidence="4">
    <location>
        <begin position="254"/>
        <end position="299"/>
    </location>
</feature>
<evidence type="ECO:0000313" key="6">
    <source>
        <dbReference type="EMBL" id="EGG16801.1"/>
    </source>
</evidence>
<comment type="similarity">
    <text evidence="2 3">Belongs to the small heat shock protein (HSP20) family.</text>
</comment>
<accession>F4Q3D2</accession>
<evidence type="ECO:0000313" key="7">
    <source>
        <dbReference type="Proteomes" id="UP000007797"/>
    </source>
</evidence>
<proteinExistence type="inferred from homology"/>
<sequence length="449" mass="52109">MMNSWFMHPLEELSSLKHSIDETFRNWSGNMTSNSSQPMDWGWKPRMDVSESRNCYKVVLELPGFQKEDLDVQVNGRFLSIKGSKYTESKEGDWRFHRRERYSGGEFHRAVALPEGIDGSSIQAKFQGGILTLTIPKHGGNNAQHVSLLGSEEHASRRGVIEAEERERRRRMEEQDPMLSRNHWIASRMGTVIDEERERYRRMHQFDEFYEKQSNTNRRVTIQLENNERQRRIHDHRGEAEKKKNAMRVSKMIKTCGTTNPRSLLGKTNMRSRSQHTHKHSHSGRKQQQQNLGFTGKTNFGNKSAYSEMLPSNFGCYNKQAWKQCNDLENKERSERIRDISRQNCCKANAKRVSNMIKQGSTRIHLNHIPSSSTSKKVSISSSSSNNNNKSTMYYTKPAPSYFNNNKTGHFLNNLEEKERQRRLNDKRGQMEAKKNAAKIANMIGNASF</sequence>
<feature type="region of interest" description="Disordered" evidence="4">
    <location>
        <begin position="368"/>
        <end position="399"/>
    </location>
</feature>
<feature type="domain" description="SHSP" evidence="5">
    <location>
        <begin position="38"/>
        <end position="152"/>
    </location>
</feature>
<dbReference type="Gene3D" id="2.60.40.790">
    <property type="match status" value="1"/>
</dbReference>
<dbReference type="PROSITE" id="PS01031">
    <property type="entry name" value="SHSP"/>
    <property type="match status" value="1"/>
</dbReference>
<dbReference type="EMBL" id="GL883021">
    <property type="protein sequence ID" value="EGG16801.1"/>
    <property type="molecule type" value="Genomic_DNA"/>
</dbReference>
<feature type="compositionally biased region" description="Low complexity" evidence="4">
    <location>
        <begin position="371"/>
        <end position="391"/>
    </location>
</feature>
<dbReference type="AlphaFoldDB" id="F4Q3D2"/>
<dbReference type="RefSeq" id="XP_004355275.1">
    <property type="nucleotide sequence ID" value="XM_004355223.1"/>
</dbReference>
<name>F4Q3D2_CACFS</name>
<evidence type="ECO:0000256" key="1">
    <source>
        <dbReference type="ARBA" id="ARBA00023016"/>
    </source>
</evidence>
<evidence type="ECO:0000256" key="2">
    <source>
        <dbReference type="PROSITE-ProRule" id="PRU00285"/>
    </source>
</evidence>
<gene>
    <name evidence="6" type="ORF">DFA_07779</name>
</gene>
<dbReference type="GO" id="GO:0005829">
    <property type="term" value="C:cytosol"/>
    <property type="evidence" value="ECO:0007669"/>
    <property type="project" value="EnsemblProtists"/>
</dbReference>
<feature type="compositionally biased region" description="Basic and acidic residues" evidence="4">
    <location>
        <begin position="151"/>
        <end position="174"/>
    </location>
</feature>
<dbReference type="InterPro" id="IPR002068">
    <property type="entry name" value="A-crystallin/Hsp20_dom"/>
</dbReference>
<evidence type="ECO:0000256" key="3">
    <source>
        <dbReference type="RuleBase" id="RU003616"/>
    </source>
</evidence>
<dbReference type="STRING" id="1054147.F4Q3D2"/>
<dbReference type="CDD" id="cd06464">
    <property type="entry name" value="ACD_sHsps-like"/>
    <property type="match status" value="1"/>
</dbReference>
<evidence type="ECO:0000256" key="4">
    <source>
        <dbReference type="SAM" id="MobiDB-lite"/>
    </source>
</evidence>
<organism evidence="6 7">
    <name type="scientific">Cavenderia fasciculata</name>
    <name type="common">Slime mold</name>
    <name type="synonym">Dictyostelium fasciculatum</name>
    <dbReference type="NCBI Taxonomy" id="261658"/>
    <lineage>
        <taxon>Eukaryota</taxon>
        <taxon>Amoebozoa</taxon>
        <taxon>Evosea</taxon>
        <taxon>Eumycetozoa</taxon>
        <taxon>Dictyostelia</taxon>
        <taxon>Acytosteliales</taxon>
        <taxon>Cavenderiaceae</taxon>
        <taxon>Cavenderia</taxon>
    </lineage>
</organism>
<dbReference type="InterPro" id="IPR008978">
    <property type="entry name" value="HSP20-like_chaperone"/>
</dbReference>
<dbReference type="PANTHER" id="PTHR11527">
    <property type="entry name" value="HEAT-SHOCK PROTEIN 20 FAMILY MEMBER"/>
    <property type="match status" value="1"/>
</dbReference>
<keyword evidence="1 6" id="KW-0346">Stress response</keyword>
<dbReference type="OrthoDB" id="1431247at2759"/>
<evidence type="ECO:0000259" key="5">
    <source>
        <dbReference type="PROSITE" id="PS01031"/>
    </source>
</evidence>
<dbReference type="OMA" id="MDWGWKP"/>
<keyword evidence="7" id="KW-1185">Reference proteome</keyword>
<feature type="compositionally biased region" description="Polar residues" evidence="4">
    <location>
        <begin position="286"/>
        <end position="299"/>
    </location>
</feature>
<reference evidence="7" key="1">
    <citation type="journal article" date="2011" name="Genome Res.">
        <title>Phylogeny-wide analysis of social amoeba genomes highlights ancient origins for complex intercellular communication.</title>
        <authorList>
            <person name="Heidel A.J."/>
            <person name="Lawal H.M."/>
            <person name="Felder M."/>
            <person name="Schilde C."/>
            <person name="Helps N.R."/>
            <person name="Tunggal B."/>
            <person name="Rivero F."/>
            <person name="John U."/>
            <person name="Schleicher M."/>
            <person name="Eichinger L."/>
            <person name="Platzer M."/>
            <person name="Noegel A.A."/>
            <person name="Schaap P."/>
            <person name="Gloeckner G."/>
        </authorList>
    </citation>
    <scope>NUCLEOTIDE SEQUENCE [LARGE SCALE GENOMIC DNA]</scope>
    <source>
        <strain evidence="7">SH3</strain>
    </source>
</reference>
<dbReference type="InterPro" id="IPR031107">
    <property type="entry name" value="Small_HSP"/>
</dbReference>
<protein>
    <submittedName>
        <fullName evidence="6">Heat shock protein Hsp20 domain-containing protein</fullName>
    </submittedName>
</protein>
<dbReference type="Pfam" id="PF00011">
    <property type="entry name" value="HSP20"/>
    <property type="match status" value="1"/>
</dbReference>
<feature type="region of interest" description="Disordered" evidence="4">
    <location>
        <begin position="151"/>
        <end position="175"/>
    </location>
</feature>
<dbReference type="GeneID" id="14869322"/>